<dbReference type="SUPFAM" id="SSF56796">
    <property type="entry name" value="Dehydroquinate synthase-like"/>
    <property type="match status" value="1"/>
</dbReference>
<dbReference type="KEGG" id="ckr:CKR_0980"/>
<evidence type="ECO:0000259" key="3">
    <source>
        <dbReference type="Pfam" id="PF25137"/>
    </source>
</evidence>
<sequence length="441" mass="47009">MKEGFLMSTFSIKPTVCFEEGSVEYLNNLKEQNEGLIICCDSGSIDYLNNLAGKKALIVTDPFMVKSGAVNKITDIFKRINVDYEIFAEIVPDPPVDIVANGVGRMMALRPDALIALGGGSSIDATKAIMAFCLKILKNKGDASGYTKPLFIAVPTTSGTGSEVTSFSIITTGVKKVALIDQALIPDVAILDADFVKTVPSRITADTAIDVITHGVEAYVSTIASDFTDAFAEKAIKAVFQYLPKAYANGGDMEAREKLHNASCMAGMAFTNAGLGINHSLAHILGATFHVPHGRANAIVMPYVIKYNANLEGGVETRAAERYREIAEFLGLPASTAKEGVTSLIAAINKLKKETNTPMNISETGISKEDFLAKVDSMGAIALQDRCTPNNPRVPTKEDLVAVFKEAFGGIEAASSSAPAEPEDNEDVQAIIKAIMSKLNL</sequence>
<organism evidence="4 5">
    <name type="scientific">Clostridium kluyveri (strain NBRC 12016)</name>
    <dbReference type="NCBI Taxonomy" id="583346"/>
    <lineage>
        <taxon>Bacteria</taxon>
        <taxon>Bacillati</taxon>
        <taxon>Bacillota</taxon>
        <taxon>Clostridia</taxon>
        <taxon>Eubacteriales</taxon>
        <taxon>Clostridiaceae</taxon>
        <taxon>Clostridium</taxon>
    </lineage>
</organism>
<dbReference type="PANTHER" id="PTHR11496">
    <property type="entry name" value="ALCOHOL DEHYDROGENASE"/>
    <property type="match status" value="1"/>
</dbReference>
<dbReference type="Pfam" id="PF00465">
    <property type="entry name" value="Fe-ADH"/>
    <property type="match status" value="1"/>
</dbReference>
<accession>B9E0K6</accession>
<dbReference type="EMBL" id="AP009049">
    <property type="protein sequence ID" value="BAH06031.1"/>
    <property type="molecule type" value="Genomic_DNA"/>
</dbReference>
<dbReference type="Gene3D" id="1.20.1090.10">
    <property type="entry name" value="Dehydroquinate synthase-like - alpha domain"/>
    <property type="match status" value="1"/>
</dbReference>
<gene>
    <name evidence="4" type="ordered locus">CKR_0980</name>
</gene>
<dbReference type="GO" id="GO:0004022">
    <property type="term" value="F:alcohol dehydrogenase (NAD+) activity"/>
    <property type="evidence" value="ECO:0007669"/>
    <property type="project" value="TreeGrafter"/>
</dbReference>
<evidence type="ECO:0000313" key="4">
    <source>
        <dbReference type="EMBL" id="BAH06031.1"/>
    </source>
</evidence>
<dbReference type="GO" id="GO:0046872">
    <property type="term" value="F:metal ion binding"/>
    <property type="evidence" value="ECO:0007669"/>
    <property type="project" value="InterPro"/>
</dbReference>
<keyword evidence="1" id="KW-0560">Oxidoreductase</keyword>
<name>B9E0K6_CLOK1</name>
<evidence type="ECO:0000256" key="1">
    <source>
        <dbReference type="ARBA" id="ARBA00023002"/>
    </source>
</evidence>
<dbReference type="CDD" id="cd08180">
    <property type="entry name" value="PDD"/>
    <property type="match status" value="1"/>
</dbReference>
<dbReference type="InterPro" id="IPR056798">
    <property type="entry name" value="ADH_Fe_C"/>
</dbReference>
<dbReference type="InterPro" id="IPR018211">
    <property type="entry name" value="ADH_Fe_CS"/>
</dbReference>
<dbReference type="Gene3D" id="3.40.50.1970">
    <property type="match status" value="1"/>
</dbReference>
<dbReference type="InterPro" id="IPR001670">
    <property type="entry name" value="ADH_Fe/GldA"/>
</dbReference>
<dbReference type="Pfam" id="PF25137">
    <property type="entry name" value="ADH_Fe_C"/>
    <property type="match status" value="1"/>
</dbReference>
<dbReference type="AlphaFoldDB" id="B9E0K6"/>
<feature type="domain" description="Alcohol dehydrogenase iron-type/glycerol dehydrogenase GldA" evidence="2">
    <location>
        <begin position="41"/>
        <end position="192"/>
    </location>
</feature>
<evidence type="ECO:0000259" key="2">
    <source>
        <dbReference type="Pfam" id="PF00465"/>
    </source>
</evidence>
<dbReference type="InterPro" id="IPR039697">
    <property type="entry name" value="Alcohol_dehydrogenase_Fe"/>
</dbReference>
<dbReference type="FunFam" id="3.40.50.1970:FF:000003">
    <property type="entry name" value="Alcohol dehydrogenase, iron-containing"/>
    <property type="match status" value="1"/>
</dbReference>
<evidence type="ECO:0000313" key="5">
    <source>
        <dbReference type="Proteomes" id="UP000007969"/>
    </source>
</evidence>
<dbReference type="FunFam" id="1.20.1090.10:FF:000001">
    <property type="entry name" value="Aldehyde-alcohol dehydrogenase"/>
    <property type="match status" value="1"/>
</dbReference>
<proteinExistence type="predicted"/>
<protein>
    <submittedName>
        <fullName evidence="4">Uncharacterized protein</fullName>
    </submittedName>
</protein>
<dbReference type="PROSITE" id="PS00913">
    <property type="entry name" value="ADH_IRON_1"/>
    <property type="match status" value="1"/>
</dbReference>
<reference evidence="5" key="1">
    <citation type="submission" date="2005-09" db="EMBL/GenBank/DDBJ databases">
        <title>Complete genome sequence of Clostridium kluyveri and comparative genomics of Clostridia species.</title>
        <authorList>
            <person name="Inui M."/>
            <person name="Nonaka H."/>
            <person name="Shinoda Y."/>
            <person name="Ikenaga Y."/>
            <person name="Abe M."/>
            <person name="Naito K."/>
            <person name="Vertes A.A."/>
            <person name="Yukawa H."/>
        </authorList>
    </citation>
    <scope>NUCLEOTIDE SEQUENCE [LARGE SCALE GENOMIC DNA]</scope>
    <source>
        <strain evidence="5">NBRC 12016</strain>
    </source>
</reference>
<dbReference type="HOGENOM" id="CLU_007207_0_0_9"/>
<dbReference type="PANTHER" id="PTHR11496:SF83">
    <property type="entry name" value="HYDROXYACID-OXOACID TRANSHYDROGENASE, MITOCHONDRIAL"/>
    <property type="match status" value="1"/>
</dbReference>
<dbReference type="Proteomes" id="UP000007969">
    <property type="component" value="Chromosome"/>
</dbReference>
<feature type="domain" description="Fe-containing alcohol dehydrogenase-like C-terminal" evidence="3">
    <location>
        <begin position="204"/>
        <end position="408"/>
    </location>
</feature>